<dbReference type="Gene3D" id="3.90.1150.10">
    <property type="entry name" value="Aspartate Aminotransferase, domain 1"/>
    <property type="match status" value="1"/>
</dbReference>
<comment type="similarity">
    <text evidence="1">Belongs to the class-III pyridoxal-phosphate-dependent aminotransferase family.</text>
</comment>
<sequence>MGRLLSGRLNELLADHPNVANIRGSGLFWGVEFVMDKATNKPFPSPAGVAFGIAELGLTMPYCIAVYPSSGTVDGVNGDHIIISPPYNISSADVETIATTVQNLIVGYFASKGE</sequence>
<proteinExistence type="inferred from homology"/>
<dbReference type="PANTHER" id="PTHR43094">
    <property type="entry name" value="AMINOTRANSFERASE"/>
    <property type="match status" value="1"/>
</dbReference>
<dbReference type="PANTHER" id="PTHR43094:SF1">
    <property type="entry name" value="AMINOTRANSFERASE CLASS-III"/>
    <property type="match status" value="1"/>
</dbReference>
<dbReference type="EMBL" id="DF977540">
    <property type="protein sequence ID" value="GAP92806.2"/>
    <property type="molecule type" value="Genomic_DNA"/>
</dbReference>
<organism evidence="2">
    <name type="scientific">Rosellinia necatrix</name>
    <name type="common">White root-rot fungus</name>
    <dbReference type="NCBI Taxonomy" id="77044"/>
    <lineage>
        <taxon>Eukaryota</taxon>
        <taxon>Fungi</taxon>
        <taxon>Dikarya</taxon>
        <taxon>Ascomycota</taxon>
        <taxon>Pezizomycotina</taxon>
        <taxon>Sordariomycetes</taxon>
        <taxon>Xylariomycetidae</taxon>
        <taxon>Xylariales</taxon>
        <taxon>Xylariaceae</taxon>
        <taxon>Rosellinia</taxon>
    </lineage>
</organism>
<dbReference type="GO" id="GO:0005829">
    <property type="term" value="C:cytosol"/>
    <property type="evidence" value="ECO:0007669"/>
    <property type="project" value="TreeGrafter"/>
</dbReference>
<accession>A0A1W2TVW8</accession>
<keyword evidence="3" id="KW-1185">Reference proteome</keyword>
<dbReference type="STRING" id="77044.A0A1W2TVW8"/>
<protein>
    <submittedName>
        <fullName evidence="2">Putative class iii protein</fullName>
    </submittedName>
</protein>
<dbReference type="OrthoDB" id="5419315at2759"/>
<reference evidence="2" key="1">
    <citation type="submission" date="2016-03" db="EMBL/GenBank/DDBJ databases">
        <title>Draft genome sequence of Rosellinia necatrix.</title>
        <authorList>
            <person name="Kanematsu S."/>
        </authorList>
    </citation>
    <scope>NUCLEOTIDE SEQUENCE [LARGE SCALE GENOMIC DNA]</scope>
    <source>
        <strain evidence="2">W97</strain>
    </source>
</reference>
<dbReference type="OMA" id="HPNVANI"/>
<evidence type="ECO:0000313" key="2">
    <source>
        <dbReference type="EMBL" id="GAP92806.2"/>
    </source>
</evidence>
<evidence type="ECO:0000256" key="1">
    <source>
        <dbReference type="ARBA" id="ARBA00008954"/>
    </source>
</evidence>
<evidence type="ECO:0000313" key="3">
    <source>
        <dbReference type="Proteomes" id="UP000054516"/>
    </source>
</evidence>
<dbReference type="SUPFAM" id="SSF53383">
    <property type="entry name" value="PLP-dependent transferases"/>
    <property type="match status" value="1"/>
</dbReference>
<dbReference type="InterPro" id="IPR015424">
    <property type="entry name" value="PyrdxlP-dep_Trfase"/>
</dbReference>
<name>A0A1W2TVW8_ROSNE</name>
<dbReference type="AlphaFoldDB" id="A0A1W2TVW8"/>
<dbReference type="Proteomes" id="UP000054516">
    <property type="component" value="Unassembled WGS sequence"/>
</dbReference>
<gene>
    <name evidence="2" type="ORF">SAMD00023353_9500150</name>
</gene>
<dbReference type="InterPro" id="IPR015422">
    <property type="entry name" value="PyrdxlP-dep_Trfase_small"/>
</dbReference>